<dbReference type="EMBL" id="BOOO01000046">
    <property type="protein sequence ID" value="GII34088.1"/>
    <property type="molecule type" value="Genomic_DNA"/>
</dbReference>
<dbReference type="AlphaFoldDB" id="A0A8J3TVV2"/>
<evidence type="ECO:0000256" key="1">
    <source>
        <dbReference type="SAM" id="MobiDB-lite"/>
    </source>
</evidence>
<accession>A0A8J3TVV2</accession>
<name>A0A8J3TVV2_9ACTN</name>
<comment type="caution">
    <text evidence="2">The sequence shown here is derived from an EMBL/GenBank/DDBJ whole genome shotgun (WGS) entry which is preliminary data.</text>
</comment>
<protein>
    <submittedName>
        <fullName evidence="2">Uncharacterized protein</fullName>
    </submittedName>
</protein>
<dbReference type="Proteomes" id="UP000650628">
    <property type="component" value="Unassembled WGS sequence"/>
</dbReference>
<organism evidence="2 3">
    <name type="scientific">Planotetraspora mira</name>
    <dbReference type="NCBI Taxonomy" id="58121"/>
    <lineage>
        <taxon>Bacteria</taxon>
        <taxon>Bacillati</taxon>
        <taxon>Actinomycetota</taxon>
        <taxon>Actinomycetes</taxon>
        <taxon>Streptosporangiales</taxon>
        <taxon>Streptosporangiaceae</taxon>
        <taxon>Planotetraspora</taxon>
    </lineage>
</organism>
<proteinExistence type="predicted"/>
<feature type="region of interest" description="Disordered" evidence="1">
    <location>
        <begin position="1"/>
        <end position="26"/>
    </location>
</feature>
<sequence length="70" mass="7808">MPEEQAEQLAPRVSTRSGDRRSHPRPLHDYAVQLMFLPVSEYATKGMSMQVEFQSVDGFGSGPRTGRSVL</sequence>
<evidence type="ECO:0000313" key="3">
    <source>
        <dbReference type="Proteomes" id="UP000650628"/>
    </source>
</evidence>
<gene>
    <name evidence="2" type="ORF">Pmi06nite_75300</name>
</gene>
<reference evidence="2 3" key="1">
    <citation type="submission" date="2021-01" db="EMBL/GenBank/DDBJ databases">
        <title>Whole genome shotgun sequence of Planotetraspora mira NBRC 15435.</title>
        <authorList>
            <person name="Komaki H."/>
            <person name="Tamura T."/>
        </authorList>
    </citation>
    <scope>NUCLEOTIDE SEQUENCE [LARGE SCALE GENOMIC DNA]</scope>
    <source>
        <strain evidence="2 3">NBRC 15435</strain>
    </source>
</reference>
<evidence type="ECO:0000313" key="2">
    <source>
        <dbReference type="EMBL" id="GII34088.1"/>
    </source>
</evidence>
<keyword evidence="3" id="KW-1185">Reference proteome</keyword>